<gene>
    <name evidence="1" type="ORF">EZS28_038209</name>
</gene>
<comment type="caution">
    <text evidence="1">The sequence shown here is derived from an EMBL/GenBank/DDBJ whole genome shotgun (WGS) entry which is preliminary data.</text>
</comment>
<organism evidence="1 2">
    <name type="scientific">Streblomastix strix</name>
    <dbReference type="NCBI Taxonomy" id="222440"/>
    <lineage>
        <taxon>Eukaryota</taxon>
        <taxon>Metamonada</taxon>
        <taxon>Preaxostyla</taxon>
        <taxon>Oxymonadida</taxon>
        <taxon>Streblomastigidae</taxon>
        <taxon>Streblomastix</taxon>
    </lineage>
</organism>
<dbReference type="EMBL" id="SNRW01019565">
    <property type="protein sequence ID" value="KAA6366264.1"/>
    <property type="molecule type" value="Genomic_DNA"/>
</dbReference>
<evidence type="ECO:0000313" key="2">
    <source>
        <dbReference type="Proteomes" id="UP000324800"/>
    </source>
</evidence>
<sequence>CEQKRNSIKEDAKTKLKQAIDSRVTYLQSEIKERVNEVRQRCSLRLGWIVDRVQQAVNDAAYFAQYNASDYVQIGYNKGLNGRILYPHSLDEASGEYGNPVPGTKVILYTQDLKPYQVSVSGDIQTALPGLSATMNTQETHDDELMWSRDSYPSVTFKPENCSIHINANVFRKTWDHRGSRHGFHHKHYTYRQWADVSVTIPDGWSFGYVPWNGLQNIKNQTITFSAQDGFSAQIPPIPIRM</sequence>
<feature type="non-terminal residue" evidence="1">
    <location>
        <position position="1"/>
    </location>
</feature>
<protein>
    <submittedName>
        <fullName evidence="1">Uncharacterized protein</fullName>
    </submittedName>
</protein>
<accession>A0A5J4U7M9</accession>
<dbReference type="AlphaFoldDB" id="A0A5J4U7M9"/>
<proteinExistence type="predicted"/>
<evidence type="ECO:0000313" key="1">
    <source>
        <dbReference type="EMBL" id="KAA6366264.1"/>
    </source>
</evidence>
<reference evidence="1 2" key="1">
    <citation type="submission" date="2019-03" db="EMBL/GenBank/DDBJ databases">
        <title>Single cell metagenomics reveals metabolic interactions within the superorganism composed of flagellate Streblomastix strix and complex community of Bacteroidetes bacteria on its surface.</title>
        <authorList>
            <person name="Treitli S.C."/>
            <person name="Kolisko M."/>
            <person name="Husnik F."/>
            <person name="Keeling P."/>
            <person name="Hampl V."/>
        </authorList>
    </citation>
    <scope>NUCLEOTIDE SEQUENCE [LARGE SCALE GENOMIC DNA]</scope>
    <source>
        <strain evidence="1">ST1C</strain>
    </source>
</reference>
<dbReference type="Proteomes" id="UP000324800">
    <property type="component" value="Unassembled WGS sequence"/>
</dbReference>
<name>A0A5J4U7M9_9EUKA</name>